<evidence type="ECO:0000313" key="3">
    <source>
        <dbReference type="Proteomes" id="UP001189624"/>
    </source>
</evidence>
<proteinExistence type="predicted"/>
<dbReference type="AlphaFoldDB" id="A0AA86VF90"/>
<dbReference type="Proteomes" id="UP001189624">
    <property type="component" value="Chromosome 4"/>
</dbReference>
<evidence type="ECO:0000313" key="2">
    <source>
        <dbReference type="EMBL" id="CAJ1947984.1"/>
    </source>
</evidence>
<evidence type="ECO:0000256" key="1">
    <source>
        <dbReference type="SAM" id="MobiDB-lite"/>
    </source>
</evidence>
<sequence>GVNGTYFHKDDAPHAAEVVGDSDDEEMSVVDIRVTGTSSGAHAYPCRPQILPGLLIKPL</sequence>
<feature type="region of interest" description="Disordered" evidence="1">
    <location>
        <begin position="1"/>
        <end position="23"/>
    </location>
</feature>
<gene>
    <name evidence="2" type="ORF">AYBTSS11_LOCUS12945</name>
</gene>
<protein>
    <submittedName>
        <fullName evidence="2">Uncharacterized protein</fullName>
    </submittedName>
</protein>
<dbReference type="Gramene" id="rna-AYBTSS11_LOCUS12945">
    <property type="protein sequence ID" value="CAJ1947984.1"/>
    <property type="gene ID" value="gene-AYBTSS11_LOCUS12945"/>
</dbReference>
<name>A0AA86VF90_9FABA</name>
<keyword evidence="3" id="KW-1185">Reference proteome</keyword>
<organism evidence="2 3">
    <name type="scientific">Sphenostylis stenocarpa</name>
    <dbReference type="NCBI Taxonomy" id="92480"/>
    <lineage>
        <taxon>Eukaryota</taxon>
        <taxon>Viridiplantae</taxon>
        <taxon>Streptophyta</taxon>
        <taxon>Embryophyta</taxon>
        <taxon>Tracheophyta</taxon>
        <taxon>Spermatophyta</taxon>
        <taxon>Magnoliopsida</taxon>
        <taxon>eudicotyledons</taxon>
        <taxon>Gunneridae</taxon>
        <taxon>Pentapetalae</taxon>
        <taxon>rosids</taxon>
        <taxon>fabids</taxon>
        <taxon>Fabales</taxon>
        <taxon>Fabaceae</taxon>
        <taxon>Papilionoideae</taxon>
        <taxon>50 kb inversion clade</taxon>
        <taxon>NPAAA clade</taxon>
        <taxon>indigoferoid/millettioid clade</taxon>
        <taxon>Phaseoleae</taxon>
        <taxon>Sphenostylis</taxon>
    </lineage>
</organism>
<dbReference type="EMBL" id="OY731401">
    <property type="protein sequence ID" value="CAJ1947984.1"/>
    <property type="molecule type" value="Genomic_DNA"/>
</dbReference>
<reference evidence="2" key="1">
    <citation type="submission" date="2023-10" db="EMBL/GenBank/DDBJ databases">
        <authorList>
            <person name="Domelevo Entfellner J.-B."/>
        </authorList>
    </citation>
    <scope>NUCLEOTIDE SEQUENCE</scope>
</reference>
<accession>A0AA86VF90</accession>
<feature type="non-terminal residue" evidence="2">
    <location>
        <position position="59"/>
    </location>
</feature>
<feature type="non-terminal residue" evidence="2">
    <location>
        <position position="1"/>
    </location>
</feature>